<dbReference type="Proteomes" id="UP000831532">
    <property type="component" value="Chromosome"/>
</dbReference>
<dbReference type="EMBL" id="CP063361">
    <property type="protein sequence ID" value="UOD33176.1"/>
    <property type="molecule type" value="Genomic_DNA"/>
</dbReference>
<proteinExistence type="predicted"/>
<feature type="domain" description="FecR protein" evidence="2">
    <location>
        <begin position="68"/>
        <end position="164"/>
    </location>
</feature>
<keyword evidence="1" id="KW-1133">Transmembrane helix</keyword>
<dbReference type="InterPro" id="IPR012373">
    <property type="entry name" value="Ferrdict_sens_TM"/>
</dbReference>
<dbReference type="Gene3D" id="2.60.120.1440">
    <property type="match status" value="1"/>
</dbReference>
<dbReference type="PANTHER" id="PTHR30273:SF2">
    <property type="entry name" value="PROTEIN FECR"/>
    <property type="match status" value="1"/>
</dbReference>
<organism evidence="3 4">
    <name type="scientific">Massilia violaceinigra</name>
    <dbReference type="NCBI Taxonomy" id="2045208"/>
    <lineage>
        <taxon>Bacteria</taxon>
        <taxon>Pseudomonadati</taxon>
        <taxon>Pseudomonadota</taxon>
        <taxon>Betaproteobacteria</taxon>
        <taxon>Burkholderiales</taxon>
        <taxon>Oxalobacteraceae</taxon>
        <taxon>Telluria group</taxon>
        <taxon>Massilia</taxon>
    </lineage>
</organism>
<feature type="transmembrane region" description="Helical" evidence="1">
    <location>
        <begin position="34"/>
        <end position="55"/>
    </location>
</feature>
<evidence type="ECO:0000313" key="3">
    <source>
        <dbReference type="EMBL" id="UOD33176.1"/>
    </source>
</evidence>
<dbReference type="Pfam" id="PF04773">
    <property type="entry name" value="FecR"/>
    <property type="match status" value="1"/>
</dbReference>
<evidence type="ECO:0000313" key="4">
    <source>
        <dbReference type="Proteomes" id="UP000831532"/>
    </source>
</evidence>
<accession>A0ABY4AHY0</accession>
<keyword evidence="1" id="KW-0812">Transmembrane</keyword>
<dbReference type="InterPro" id="IPR006860">
    <property type="entry name" value="FecR"/>
</dbReference>
<dbReference type="PIRSF" id="PIRSF018266">
    <property type="entry name" value="FecR"/>
    <property type="match status" value="1"/>
</dbReference>
<name>A0ABY4AHY0_9BURK</name>
<protein>
    <submittedName>
        <fullName evidence="3">FecR domain-containing protein</fullName>
    </submittedName>
</protein>
<sequence>MRTTLRGVRALPPSAVAGLRAAIPAQARAPRRRFLLQACCAVLGVSMAGAAWLAWQHQQRQPTFSAAYASARGQQLTQALPDGSVITLDTATRIEVRLYRDRREVLLHEGQALFAVRSGRARPFQVSAGAARVTVLGTRFAVRHTRSGLDANLSAVSVEEGRVRVRSAGGEETELGAGQAISAAADGRLGAVARVAPGAVAPWRDGRISFSDTPLAQVLAEFERYGQTGLVLRDPAVGALRVGGSYTVRQLPAFAAALPAMLPVRLVARAGQTEIVALKK</sequence>
<gene>
    <name evidence="3" type="ORF">INH39_01535</name>
</gene>
<evidence type="ECO:0000256" key="1">
    <source>
        <dbReference type="SAM" id="Phobius"/>
    </source>
</evidence>
<keyword evidence="4" id="KW-1185">Reference proteome</keyword>
<keyword evidence="1" id="KW-0472">Membrane</keyword>
<reference evidence="3 4" key="1">
    <citation type="submission" date="2020-10" db="EMBL/GenBank/DDBJ databases">
        <title>Genome analysis of Massilia species.</title>
        <authorList>
            <person name="Jung D.-H."/>
        </authorList>
    </citation>
    <scope>NUCLEOTIDE SEQUENCE [LARGE SCALE GENOMIC DNA]</scope>
    <source>
        <strain evidence="4">sipir</strain>
    </source>
</reference>
<dbReference type="PANTHER" id="PTHR30273">
    <property type="entry name" value="PERIPLASMIC SIGNAL SENSOR AND SIGMA FACTOR ACTIVATOR FECR-RELATED"/>
    <property type="match status" value="1"/>
</dbReference>
<evidence type="ECO:0000259" key="2">
    <source>
        <dbReference type="Pfam" id="PF04773"/>
    </source>
</evidence>